<proteinExistence type="predicted"/>
<dbReference type="EMBL" id="CM027687">
    <property type="protein sequence ID" value="KAG0519865.1"/>
    <property type="molecule type" value="Genomic_DNA"/>
</dbReference>
<protein>
    <submittedName>
        <fullName evidence="1">Uncharacterized protein</fullName>
    </submittedName>
</protein>
<reference evidence="1" key="1">
    <citation type="journal article" date="2019" name="BMC Genomics">
        <title>A new reference genome for Sorghum bicolor reveals high levels of sequence similarity between sweet and grain genotypes: implications for the genetics of sugar metabolism.</title>
        <authorList>
            <person name="Cooper E.A."/>
            <person name="Brenton Z.W."/>
            <person name="Flinn B.S."/>
            <person name="Jenkins J."/>
            <person name="Shu S."/>
            <person name="Flowers D."/>
            <person name="Luo F."/>
            <person name="Wang Y."/>
            <person name="Xia P."/>
            <person name="Barry K."/>
            <person name="Daum C."/>
            <person name="Lipzen A."/>
            <person name="Yoshinaga Y."/>
            <person name="Schmutz J."/>
            <person name="Saski C."/>
            <person name="Vermerris W."/>
            <person name="Kresovich S."/>
        </authorList>
    </citation>
    <scope>NUCLEOTIDE SEQUENCE</scope>
</reference>
<evidence type="ECO:0000313" key="2">
    <source>
        <dbReference type="Proteomes" id="UP000807115"/>
    </source>
</evidence>
<name>A0A921U701_SORBI</name>
<dbReference type="Proteomes" id="UP000807115">
    <property type="component" value="Chromosome 8"/>
</dbReference>
<organism evidence="1 2">
    <name type="scientific">Sorghum bicolor</name>
    <name type="common">Sorghum</name>
    <name type="synonym">Sorghum vulgare</name>
    <dbReference type="NCBI Taxonomy" id="4558"/>
    <lineage>
        <taxon>Eukaryota</taxon>
        <taxon>Viridiplantae</taxon>
        <taxon>Streptophyta</taxon>
        <taxon>Embryophyta</taxon>
        <taxon>Tracheophyta</taxon>
        <taxon>Spermatophyta</taxon>
        <taxon>Magnoliopsida</taxon>
        <taxon>Liliopsida</taxon>
        <taxon>Poales</taxon>
        <taxon>Poaceae</taxon>
        <taxon>PACMAD clade</taxon>
        <taxon>Panicoideae</taxon>
        <taxon>Andropogonodae</taxon>
        <taxon>Andropogoneae</taxon>
        <taxon>Sorghinae</taxon>
        <taxon>Sorghum</taxon>
    </lineage>
</organism>
<comment type="caution">
    <text evidence="1">The sequence shown here is derived from an EMBL/GenBank/DDBJ whole genome shotgun (WGS) entry which is preliminary data.</text>
</comment>
<evidence type="ECO:0000313" key="1">
    <source>
        <dbReference type="EMBL" id="KAG0519865.1"/>
    </source>
</evidence>
<sequence length="136" mass="15582">MLHLYKSYQIKSCKQQDTVTWDTHCHWKLSFHHGSAALPFPSVLSSELCFPSVLSSAQQQNVCFQATDSQDQMHSTAQYLCCMPSVNEAKAYKSYCNLASAAHHHACLFMYKKNLILATSTTSIIKQMEDRWMPWQ</sequence>
<reference evidence="1" key="2">
    <citation type="submission" date="2020-10" db="EMBL/GenBank/DDBJ databases">
        <authorList>
            <person name="Cooper E.A."/>
            <person name="Brenton Z.W."/>
            <person name="Flinn B.S."/>
            <person name="Jenkins J."/>
            <person name="Shu S."/>
            <person name="Flowers D."/>
            <person name="Luo F."/>
            <person name="Wang Y."/>
            <person name="Xia P."/>
            <person name="Barry K."/>
            <person name="Daum C."/>
            <person name="Lipzen A."/>
            <person name="Yoshinaga Y."/>
            <person name="Schmutz J."/>
            <person name="Saski C."/>
            <person name="Vermerris W."/>
            <person name="Kresovich S."/>
        </authorList>
    </citation>
    <scope>NUCLEOTIDE SEQUENCE</scope>
</reference>
<gene>
    <name evidence="1" type="ORF">BDA96_08G023300</name>
</gene>
<accession>A0A921U701</accession>
<dbReference type="AlphaFoldDB" id="A0A921U701"/>